<keyword evidence="1" id="KW-0472">Membrane</keyword>
<dbReference type="AlphaFoldDB" id="F4QRY2"/>
<dbReference type="HOGENOM" id="CLU_2566457_0_0_5"/>
<proteinExistence type="predicted"/>
<gene>
    <name evidence="2" type="ORF">ABI_39160</name>
</gene>
<dbReference type="STRING" id="715226.ABI_39160"/>
<evidence type="ECO:0000256" key="1">
    <source>
        <dbReference type="SAM" id="Phobius"/>
    </source>
</evidence>
<reference evidence="3" key="1">
    <citation type="submission" date="2011-03" db="EMBL/GenBank/DDBJ databases">
        <title>Draft genome sequence of Brevundimonas diminuta.</title>
        <authorList>
            <person name="Brown P.J.B."/>
            <person name="Buechlein A."/>
            <person name="Hemmerich C."/>
            <person name="Brun Y.V."/>
        </authorList>
    </citation>
    <scope>NUCLEOTIDE SEQUENCE [LARGE SCALE GENOMIC DNA]</scope>
    <source>
        <strain evidence="3">C19</strain>
    </source>
</reference>
<evidence type="ECO:0000313" key="2">
    <source>
        <dbReference type="EMBL" id="EGF89502.1"/>
    </source>
</evidence>
<dbReference type="EMBL" id="GL883080">
    <property type="protein sequence ID" value="EGF89502.1"/>
    <property type="molecule type" value="Genomic_DNA"/>
</dbReference>
<protein>
    <submittedName>
        <fullName evidence="2">Putative membrane protein</fullName>
    </submittedName>
</protein>
<keyword evidence="1" id="KW-0812">Transmembrane</keyword>
<feature type="transmembrane region" description="Helical" evidence="1">
    <location>
        <begin position="45"/>
        <end position="68"/>
    </location>
</feature>
<keyword evidence="1" id="KW-1133">Transmembrane helix</keyword>
<dbReference type="RefSeq" id="WP_006274697.1">
    <property type="nucleotide sequence ID" value="NZ_GL883080.1"/>
</dbReference>
<evidence type="ECO:0000313" key="3">
    <source>
        <dbReference type="Proteomes" id="UP000006512"/>
    </source>
</evidence>
<dbReference type="PROSITE" id="PS51257">
    <property type="entry name" value="PROKAR_LIPOPROTEIN"/>
    <property type="match status" value="1"/>
</dbReference>
<organism evidence="2 3">
    <name type="scientific">Asticcacaulis biprosthecium C19</name>
    <dbReference type="NCBI Taxonomy" id="715226"/>
    <lineage>
        <taxon>Bacteria</taxon>
        <taxon>Pseudomonadati</taxon>
        <taxon>Pseudomonadota</taxon>
        <taxon>Alphaproteobacteria</taxon>
        <taxon>Caulobacterales</taxon>
        <taxon>Caulobacteraceae</taxon>
        <taxon>Asticcacaulis</taxon>
    </lineage>
</organism>
<dbReference type="Proteomes" id="UP000006512">
    <property type="component" value="Unassembled WGS sequence"/>
</dbReference>
<sequence>MRYLWKIVVGLFAIATGLGCEGVAVAAYVRSTDVWAIRFGMAGDFFNLAIIAGGLGLVFLGLAVWLLWPRKAKQPDLISQF</sequence>
<accession>F4QRY2</accession>
<keyword evidence="3" id="KW-1185">Reference proteome</keyword>
<name>F4QRY2_9CAUL</name>